<evidence type="ECO:0000256" key="2">
    <source>
        <dbReference type="SAM" id="SignalP"/>
    </source>
</evidence>
<protein>
    <recommendedName>
        <fullName evidence="5">Transmembrane protein</fullName>
    </recommendedName>
</protein>
<dbReference type="Proteomes" id="UP000695562">
    <property type="component" value="Unassembled WGS sequence"/>
</dbReference>
<accession>A0A8J4PZB5</accession>
<dbReference type="AlphaFoldDB" id="A0A8J4PZB5"/>
<feature type="signal peptide" evidence="2">
    <location>
        <begin position="1"/>
        <end position="24"/>
    </location>
</feature>
<keyword evidence="2" id="KW-0732">Signal</keyword>
<gene>
    <name evidence="3" type="ORF">CYY_001734</name>
</gene>
<keyword evidence="1" id="KW-0812">Transmembrane</keyword>
<comment type="caution">
    <text evidence="3">The sequence shown here is derived from an EMBL/GenBank/DDBJ whole genome shotgun (WGS) entry which is preliminary data.</text>
</comment>
<sequence length="267" mass="30387">MSIYFRICCTIIWLSCCLFSCSESILTHRNFVGFQITSSSISHKFLTFPYLFFDFSSPYPFANSFCLPTKKYDPKKELVFKSGVKSEHSFECSINDPKAVQDMFNEDILIQVGLNPESAVACIMHSKLKNDTVNGQQHVIGFKLIVTASALGFSQTYYSVDICQVDVITVNRELEKNDIFQQIIVLDGGPVFISGSIFIGMGGFILIFSCLILFILSKKWGVDPYSELEDDEEQIGHCESNHFDISYMTEEERKLFYMKKVNDQLMG</sequence>
<name>A0A8J4PZB5_9MYCE</name>
<feature type="chain" id="PRO_5035158090" description="Transmembrane protein" evidence="2">
    <location>
        <begin position="25"/>
        <end position="267"/>
    </location>
</feature>
<evidence type="ECO:0008006" key="5">
    <source>
        <dbReference type="Google" id="ProtNLM"/>
    </source>
</evidence>
<feature type="transmembrane region" description="Helical" evidence="1">
    <location>
        <begin position="191"/>
        <end position="216"/>
    </location>
</feature>
<organism evidence="3 4">
    <name type="scientific">Polysphondylium violaceum</name>
    <dbReference type="NCBI Taxonomy" id="133409"/>
    <lineage>
        <taxon>Eukaryota</taxon>
        <taxon>Amoebozoa</taxon>
        <taxon>Evosea</taxon>
        <taxon>Eumycetozoa</taxon>
        <taxon>Dictyostelia</taxon>
        <taxon>Dictyosteliales</taxon>
        <taxon>Dictyosteliaceae</taxon>
        <taxon>Polysphondylium</taxon>
    </lineage>
</organism>
<keyword evidence="1" id="KW-0472">Membrane</keyword>
<dbReference type="EMBL" id="AJWJ01000043">
    <property type="protein sequence ID" value="KAF2076958.1"/>
    <property type="molecule type" value="Genomic_DNA"/>
</dbReference>
<proteinExistence type="predicted"/>
<evidence type="ECO:0000256" key="1">
    <source>
        <dbReference type="SAM" id="Phobius"/>
    </source>
</evidence>
<evidence type="ECO:0000313" key="4">
    <source>
        <dbReference type="Proteomes" id="UP000695562"/>
    </source>
</evidence>
<reference evidence="3" key="1">
    <citation type="submission" date="2020-01" db="EMBL/GenBank/DDBJ databases">
        <title>Development of genomics and gene disruption for Polysphondylium violaceum indicates a role for the polyketide synthase stlB in stalk morphogenesis.</title>
        <authorList>
            <person name="Narita B."/>
            <person name="Kawabe Y."/>
            <person name="Kin K."/>
            <person name="Saito T."/>
            <person name="Gibbs R."/>
            <person name="Kuspa A."/>
            <person name="Muzny D."/>
            <person name="Queller D."/>
            <person name="Richards S."/>
            <person name="Strassman J."/>
            <person name="Sucgang R."/>
            <person name="Worley K."/>
            <person name="Schaap P."/>
        </authorList>
    </citation>
    <scope>NUCLEOTIDE SEQUENCE</scope>
    <source>
        <strain evidence="3">QSvi11</strain>
    </source>
</reference>
<dbReference type="OrthoDB" id="20232at2759"/>
<evidence type="ECO:0000313" key="3">
    <source>
        <dbReference type="EMBL" id="KAF2076958.1"/>
    </source>
</evidence>
<keyword evidence="4" id="KW-1185">Reference proteome</keyword>
<keyword evidence="1" id="KW-1133">Transmembrane helix</keyword>